<evidence type="ECO:0000313" key="2">
    <source>
        <dbReference type="Proteomes" id="UP000030651"/>
    </source>
</evidence>
<dbReference type="OrthoDB" id="10464630at2759"/>
<dbReference type="InParanoid" id="W3X693"/>
<dbReference type="Proteomes" id="UP000030651">
    <property type="component" value="Unassembled WGS sequence"/>
</dbReference>
<accession>W3X693</accession>
<keyword evidence="2" id="KW-1185">Reference proteome</keyword>
<evidence type="ECO:0000313" key="1">
    <source>
        <dbReference type="EMBL" id="ETS80691.1"/>
    </source>
</evidence>
<protein>
    <submittedName>
        <fullName evidence="1">Uncharacterized protein</fullName>
    </submittedName>
</protein>
<dbReference type="KEGG" id="pfy:PFICI_08220"/>
<gene>
    <name evidence="1" type="ORF">PFICI_08220</name>
</gene>
<dbReference type="GeneID" id="19273233"/>
<proteinExistence type="predicted"/>
<dbReference type="RefSeq" id="XP_007834992.1">
    <property type="nucleotide sequence ID" value="XM_007836801.1"/>
</dbReference>
<dbReference type="EMBL" id="KI912113">
    <property type="protein sequence ID" value="ETS80691.1"/>
    <property type="molecule type" value="Genomic_DNA"/>
</dbReference>
<name>W3X693_PESFW</name>
<dbReference type="HOGENOM" id="CLU_1098819_0_0_1"/>
<dbReference type="AlphaFoldDB" id="W3X693"/>
<organism evidence="1 2">
    <name type="scientific">Pestalotiopsis fici (strain W106-1 / CGMCC3.15140)</name>
    <dbReference type="NCBI Taxonomy" id="1229662"/>
    <lineage>
        <taxon>Eukaryota</taxon>
        <taxon>Fungi</taxon>
        <taxon>Dikarya</taxon>
        <taxon>Ascomycota</taxon>
        <taxon>Pezizomycotina</taxon>
        <taxon>Sordariomycetes</taxon>
        <taxon>Xylariomycetidae</taxon>
        <taxon>Amphisphaeriales</taxon>
        <taxon>Sporocadaceae</taxon>
        <taxon>Pestalotiopsis</taxon>
    </lineage>
</organism>
<sequence>MSGDNPEGQVIVHGPEGLSDDQLAEARRIWDEAKSMAPRSSRKLWKNIQAYDKKGFQEFLRAVFKHHGVEWNSLRRPRHMYSFRAKTVDMFTLPVGTWKKDLIPKAVTKAAGDVTYKIAAHRRKGATALCRPVIDGDTIAFKIIDSHAHPHSHDDVLWSGDGLSAELKAWICLHHDEEEFRHISEWNVRAAVIRFQYYLWKLNVSEKAARDVQVPEVKQMYLCVPIFENMYRDAKVVRQLAKEKRRRDRALYGL</sequence>
<reference evidence="2" key="1">
    <citation type="journal article" date="2015" name="BMC Genomics">
        <title>Genomic and transcriptomic analysis of the endophytic fungus Pestalotiopsis fici reveals its lifestyle and high potential for synthesis of natural products.</title>
        <authorList>
            <person name="Wang X."/>
            <person name="Zhang X."/>
            <person name="Liu L."/>
            <person name="Xiang M."/>
            <person name="Wang W."/>
            <person name="Sun X."/>
            <person name="Che Y."/>
            <person name="Guo L."/>
            <person name="Liu G."/>
            <person name="Guo L."/>
            <person name="Wang C."/>
            <person name="Yin W.B."/>
            <person name="Stadler M."/>
            <person name="Zhang X."/>
            <person name="Liu X."/>
        </authorList>
    </citation>
    <scope>NUCLEOTIDE SEQUENCE [LARGE SCALE GENOMIC DNA]</scope>
    <source>
        <strain evidence="2">W106-1 / CGMCC3.15140</strain>
    </source>
</reference>